<name>A0ABT4GV98_PAEAL</name>
<evidence type="ECO:0000256" key="1">
    <source>
        <dbReference type="SAM" id="Coils"/>
    </source>
</evidence>
<protein>
    <recommendedName>
        <fullName evidence="4">Phage protein</fullName>
    </recommendedName>
</protein>
<feature type="coiled-coil region" evidence="1">
    <location>
        <begin position="108"/>
        <end position="137"/>
    </location>
</feature>
<gene>
    <name evidence="2" type="ORF">M5X12_07265</name>
</gene>
<comment type="caution">
    <text evidence="2">The sequence shown here is derived from an EMBL/GenBank/DDBJ whole genome shotgun (WGS) entry which is preliminary data.</text>
</comment>
<evidence type="ECO:0000313" key="3">
    <source>
        <dbReference type="Proteomes" id="UP001527181"/>
    </source>
</evidence>
<reference evidence="2 3" key="1">
    <citation type="submission" date="2022-05" db="EMBL/GenBank/DDBJ databases">
        <title>Genome Sequencing of Bee-Associated Microbes.</title>
        <authorList>
            <person name="Dunlap C."/>
        </authorList>
    </citation>
    <scope>NUCLEOTIDE SEQUENCE [LARGE SCALE GENOMIC DNA]</scope>
    <source>
        <strain evidence="2 3">NRRL B-04010</strain>
    </source>
</reference>
<keyword evidence="1" id="KW-0175">Coiled coil</keyword>
<evidence type="ECO:0000313" key="2">
    <source>
        <dbReference type="EMBL" id="MCY9760374.1"/>
    </source>
</evidence>
<dbReference type="Proteomes" id="UP001527181">
    <property type="component" value="Unassembled WGS sequence"/>
</dbReference>
<evidence type="ECO:0008006" key="4">
    <source>
        <dbReference type="Google" id="ProtNLM"/>
    </source>
</evidence>
<organism evidence="2 3">
    <name type="scientific">Paenibacillus alvei</name>
    <name type="common">Bacillus alvei</name>
    <dbReference type="NCBI Taxonomy" id="44250"/>
    <lineage>
        <taxon>Bacteria</taxon>
        <taxon>Bacillati</taxon>
        <taxon>Bacillota</taxon>
        <taxon>Bacilli</taxon>
        <taxon>Bacillales</taxon>
        <taxon>Paenibacillaceae</taxon>
        <taxon>Paenibacillus</taxon>
    </lineage>
</organism>
<proteinExistence type="predicted"/>
<accession>A0ABT4GV98</accession>
<keyword evidence="3" id="KW-1185">Reference proteome</keyword>
<dbReference type="RefSeq" id="WP_268599554.1">
    <property type="nucleotide sequence ID" value="NZ_JAMDNP010000011.1"/>
</dbReference>
<dbReference type="EMBL" id="JAMDNP010000011">
    <property type="protein sequence ID" value="MCY9760374.1"/>
    <property type="molecule type" value="Genomic_DNA"/>
</dbReference>
<sequence>MHEVFTGKITVSSHAIDEAVKDFRVNRKVADEWIRSNLRKARFISDIVSDELKPCRLFGFQRIAFVLDIEENRVITVYPRHQSVTELKRKIETIVFRELRKAQRLESVTERKHRLAKAEMNVERAQLQLKIERARSESTKLACHARINAIDEYIAQLDAEFTKIIKEKSAIAKSAIAFI</sequence>